<sequence length="75" mass="8208">MSLKSSNTFCSNSIACCNIFCASGGMDVCLRSPRTVDSSMTDFRDCLDATLLQVCHFAVYPLSESGECIELMQPR</sequence>
<comment type="caution">
    <text evidence="1">The sequence shown here is derived from an EMBL/GenBank/DDBJ whole genome shotgun (WGS) entry which is preliminary data.</text>
</comment>
<dbReference type="HOGENOM" id="CLU_2672820_0_0_1"/>
<dbReference type="Proteomes" id="UP000011668">
    <property type="component" value="Unassembled WGS sequence"/>
</dbReference>
<name>L8X215_THACA</name>
<proteinExistence type="predicted"/>
<keyword evidence="2" id="KW-1185">Reference proteome</keyword>
<evidence type="ECO:0000313" key="2">
    <source>
        <dbReference type="Proteomes" id="UP000011668"/>
    </source>
</evidence>
<dbReference type="EMBL" id="AFRT01000611">
    <property type="protein sequence ID" value="ELU43068.1"/>
    <property type="molecule type" value="Genomic_DNA"/>
</dbReference>
<gene>
    <name evidence="1" type="ORF">AG1IA_02903</name>
</gene>
<dbReference type="AlphaFoldDB" id="L8X215"/>
<organism evidence="1 2">
    <name type="scientific">Thanatephorus cucumeris (strain AG1-IA)</name>
    <name type="common">Rice sheath blight fungus</name>
    <name type="synonym">Rhizoctonia solani</name>
    <dbReference type="NCBI Taxonomy" id="983506"/>
    <lineage>
        <taxon>Eukaryota</taxon>
        <taxon>Fungi</taxon>
        <taxon>Dikarya</taxon>
        <taxon>Basidiomycota</taxon>
        <taxon>Agaricomycotina</taxon>
        <taxon>Agaricomycetes</taxon>
        <taxon>Cantharellales</taxon>
        <taxon>Ceratobasidiaceae</taxon>
        <taxon>Rhizoctonia</taxon>
        <taxon>Rhizoctonia solani AG-1</taxon>
    </lineage>
</organism>
<protein>
    <submittedName>
        <fullName evidence="1">Uncharacterized protein</fullName>
    </submittedName>
</protein>
<evidence type="ECO:0000313" key="1">
    <source>
        <dbReference type="EMBL" id="ELU43068.1"/>
    </source>
</evidence>
<reference evidence="1 2" key="1">
    <citation type="journal article" date="2013" name="Nat. Commun.">
        <title>The evolution and pathogenic mechanisms of the rice sheath blight pathogen.</title>
        <authorList>
            <person name="Zheng A."/>
            <person name="Lin R."/>
            <person name="Xu L."/>
            <person name="Qin P."/>
            <person name="Tang C."/>
            <person name="Ai P."/>
            <person name="Zhang D."/>
            <person name="Liu Y."/>
            <person name="Sun Z."/>
            <person name="Feng H."/>
            <person name="Wang Y."/>
            <person name="Chen Y."/>
            <person name="Liang X."/>
            <person name="Fu R."/>
            <person name="Li Q."/>
            <person name="Zhang J."/>
            <person name="Yu X."/>
            <person name="Xie Z."/>
            <person name="Ding L."/>
            <person name="Guan P."/>
            <person name="Tang J."/>
            <person name="Liang Y."/>
            <person name="Wang S."/>
            <person name="Deng Q."/>
            <person name="Li S."/>
            <person name="Zhu J."/>
            <person name="Wang L."/>
            <person name="Liu H."/>
            <person name="Li P."/>
        </authorList>
    </citation>
    <scope>NUCLEOTIDE SEQUENCE [LARGE SCALE GENOMIC DNA]</scope>
    <source>
        <strain evidence="2">AG-1 IA</strain>
    </source>
</reference>
<accession>L8X215</accession>